<dbReference type="Pfam" id="PF03466">
    <property type="entry name" value="LysR_substrate"/>
    <property type="match status" value="1"/>
</dbReference>
<keyword evidence="3" id="KW-0238">DNA-binding</keyword>
<sequence>MELNDLIIFQKVVECGSVSKAAEQLSYVQSNVTARIKVLEKELHTPLFSRHKRGMIINSEGKRLLEYAKEITAKVEEMKRSFQDQDGASGMLKIGIVETVIALPHILSSFNDHYPNVELSLIAGVTDQLIQDVIDMKLDGAFVTGPIRHPSVEQLAVIQEKLVLVSKRDSFTMDQLTTTPFLLYHKGCGYRGRLESWMKVEGIIPRKIMEFGTFGTIIGSVAAGIGVTIIPQSSVTDLVATEVVEEHQLPEPYCDITTIFVWRKDSYITNTLSHFIDEIQQHAYLLDKNYVNNV</sequence>
<dbReference type="InterPro" id="IPR005119">
    <property type="entry name" value="LysR_subst-bd"/>
</dbReference>
<dbReference type="SUPFAM" id="SSF53850">
    <property type="entry name" value="Periplasmic binding protein-like II"/>
    <property type="match status" value="1"/>
</dbReference>
<dbReference type="InterPro" id="IPR036388">
    <property type="entry name" value="WH-like_DNA-bd_sf"/>
</dbReference>
<dbReference type="CDD" id="cd08442">
    <property type="entry name" value="PBP2_YofA_SoxR_like"/>
    <property type="match status" value="1"/>
</dbReference>
<dbReference type="FunFam" id="1.10.10.10:FF:000001">
    <property type="entry name" value="LysR family transcriptional regulator"/>
    <property type="match status" value="1"/>
</dbReference>
<evidence type="ECO:0000256" key="3">
    <source>
        <dbReference type="ARBA" id="ARBA00023125"/>
    </source>
</evidence>
<dbReference type="SUPFAM" id="SSF46785">
    <property type="entry name" value="Winged helix' DNA-binding domain"/>
    <property type="match status" value="1"/>
</dbReference>
<gene>
    <name evidence="6" type="ORF">NAG76_05030</name>
</gene>
<feature type="domain" description="HTH lysR-type" evidence="5">
    <location>
        <begin position="1"/>
        <end position="58"/>
    </location>
</feature>
<evidence type="ECO:0000256" key="4">
    <source>
        <dbReference type="ARBA" id="ARBA00023163"/>
    </source>
</evidence>
<evidence type="ECO:0000256" key="2">
    <source>
        <dbReference type="ARBA" id="ARBA00023015"/>
    </source>
</evidence>
<keyword evidence="4" id="KW-0804">Transcription</keyword>
<name>A0A9J6ZIQ1_9BACL</name>
<reference evidence="6" key="1">
    <citation type="submission" date="2022-05" db="EMBL/GenBank/DDBJ databases">
        <title>Novel bacterial taxa in a minimal lignocellulolytic consortium and its capacity to transform plastics disclosed by genome-resolved metagenomics.</title>
        <authorList>
            <person name="Rodriguez C.A.D."/>
            <person name="Diaz-Garcia L."/>
            <person name="Herrera K."/>
            <person name="Tarazona N.A."/>
            <person name="Sproer C."/>
            <person name="Overmann J."/>
            <person name="Jimenez D.J."/>
        </authorList>
    </citation>
    <scope>NUCLEOTIDE SEQUENCE</scope>
    <source>
        <strain evidence="6">MAG5</strain>
    </source>
</reference>
<dbReference type="Gene3D" id="3.40.190.290">
    <property type="match status" value="1"/>
</dbReference>
<comment type="similarity">
    <text evidence="1">Belongs to the LysR transcriptional regulatory family.</text>
</comment>
<evidence type="ECO:0000313" key="7">
    <source>
        <dbReference type="Proteomes" id="UP001056756"/>
    </source>
</evidence>
<dbReference type="GO" id="GO:0003700">
    <property type="term" value="F:DNA-binding transcription factor activity"/>
    <property type="evidence" value="ECO:0007669"/>
    <property type="project" value="InterPro"/>
</dbReference>
<organism evidence="6 7">
    <name type="scientific">Candidatus Pristimantibacillus lignocellulolyticus</name>
    <dbReference type="NCBI Taxonomy" id="2994561"/>
    <lineage>
        <taxon>Bacteria</taxon>
        <taxon>Bacillati</taxon>
        <taxon>Bacillota</taxon>
        <taxon>Bacilli</taxon>
        <taxon>Bacillales</taxon>
        <taxon>Paenibacillaceae</taxon>
        <taxon>Candidatus Pristimantibacillus</taxon>
    </lineage>
</organism>
<dbReference type="Gene3D" id="1.10.10.10">
    <property type="entry name" value="Winged helix-like DNA-binding domain superfamily/Winged helix DNA-binding domain"/>
    <property type="match status" value="1"/>
</dbReference>
<dbReference type="Proteomes" id="UP001056756">
    <property type="component" value="Chromosome"/>
</dbReference>
<dbReference type="GO" id="GO:0000976">
    <property type="term" value="F:transcription cis-regulatory region binding"/>
    <property type="evidence" value="ECO:0007669"/>
    <property type="project" value="TreeGrafter"/>
</dbReference>
<keyword evidence="2" id="KW-0805">Transcription regulation</keyword>
<protein>
    <submittedName>
        <fullName evidence="6">LysR family transcriptional regulator</fullName>
    </submittedName>
</protein>
<evidence type="ECO:0000256" key="1">
    <source>
        <dbReference type="ARBA" id="ARBA00009437"/>
    </source>
</evidence>
<dbReference type="AlphaFoldDB" id="A0A9J6ZIQ1"/>
<dbReference type="EMBL" id="CP097899">
    <property type="protein sequence ID" value="URN95609.1"/>
    <property type="molecule type" value="Genomic_DNA"/>
</dbReference>
<dbReference type="InterPro" id="IPR036390">
    <property type="entry name" value="WH_DNA-bd_sf"/>
</dbReference>
<dbReference type="PANTHER" id="PTHR30126">
    <property type="entry name" value="HTH-TYPE TRANSCRIPTIONAL REGULATOR"/>
    <property type="match status" value="1"/>
</dbReference>
<dbReference type="Pfam" id="PF00126">
    <property type="entry name" value="HTH_1"/>
    <property type="match status" value="1"/>
</dbReference>
<evidence type="ECO:0000313" key="6">
    <source>
        <dbReference type="EMBL" id="URN95609.1"/>
    </source>
</evidence>
<dbReference type="PROSITE" id="PS50931">
    <property type="entry name" value="HTH_LYSR"/>
    <property type="match status" value="1"/>
</dbReference>
<dbReference type="PANTHER" id="PTHR30126:SF40">
    <property type="entry name" value="HTH-TYPE TRANSCRIPTIONAL REGULATOR GLTR"/>
    <property type="match status" value="1"/>
</dbReference>
<proteinExistence type="inferred from homology"/>
<accession>A0A9J6ZIQ1</accession>
<dbReference type="KEGG" id="plig:NAG76_05030"/>
<dbReference type="InterPro" id="IPR000847">
    <property type="entry name" value="LysR_HTH_N"/>
</dbReference>
<evidence type="ECO:0000259" key="5">
    <source>
        <dbReference type="PROSITE" id="PS50931"/>
    </source>
</evidence>